<organism evidence="1 2">
    <name type="scientific">Pseudomonas weihenstephanensis</name>
    <dbReference type="NCBI Taxonomy" id="1608994"/>
    <lineage>
        <taxon>Bacteria</taxon>
        <taxon>Pseudomonadati</taxon>
        <taxon>Pseudomonadota</taxon>
        <taxon>Gammaproteobacteria</taxon>
        <taxon>Pseudomonadales</taxon>
        <taxon>Pseudomonadaceae</taxon>
        <taxon>Pseudomonas</taxon>
    </lineage>
</organism>
<sequence length="143" mass="15793">MKVLNRNDLQDLANATGCSLEEVMYTAQQSGWQYSDSPTKPLRGLDSASDAYAMMKLAKEQAISHLYQNDPLVRESLNAQAAVEQARNELTTVKPSNLNYDANGNLQGIKHSVVSGTLATGKHQTETMKAIRDDIYKRFGVTE</sequence>
<dbReference type="OrthoDB" id="7031234at2"/>
<dbReference type="EMBL" id="JYLF01000005">
    <property type="protein sequence ID" value="KMN13341.1"/>
    <property type="molecule type" value="Genomic_DNA"/>
</dbReference>
<dbReference type="STRING" id="1608994.TU86_14900"/>
<dbReference type="PATRIC" id="fig|1608994.3.peg.3649"/>
<accession>A0A0J6LG56</accession>
<dbReference type="RefSeq" id="WP_048365067.1">
    <property type="nucleotide sequence ID" value="NZ_JYLF01000005.1"/>
</dbReference>
<evidence type="ECO:0000313" key="2">
    <source>
        <dbReference type="Proteomes" id="UP000036325"/>
    </source>
</evidence>
<comment type="caution">
    <text evidence="1">The sequence shown here is derived from an EMBL/GenBank/DDBJ whole genome shotgun (WGS) entry which is preliminary data.</text>
</comment>
<dbReference type="AlphaFoldDB" id="A0A0J6LG56"/>
<reference evidence="1 2" key="1">
    <citation type="submission" date="2015-02" db="EMBL/GenBank/DDBJ databases">
        <title>Pseudomonas helleri sp. nov. and Pseudomonas weihenstephanensis sp. nov., isolated from raw cows milk.</title>
        <authorList>
            <person name="von Neubeck M."/>
            <person name="Huptas C."/>
            <person name="Wenning M."/>
            <person name="Scherer S."/>
        </authorList>
    </citation>
    <scope>NUCLEOTIDE SEQUENCE [LARGE SCALE GENOMIC DNA]</scope>
    <source>
        <strain evidence="1 2">DSM 29166</strain>
    </source>
</reference>
<evidence type="ECO:0000313" key="1">
    <source>
        <dbReference type="EMBL" id="KMN13341.1"/>
    </source>
</evidence>
<gene>
    <name evidence="1" type="ORF">TU86_14900</name>
</gene>
<protein>
    <submittedName>
        <fullName evidence="1">Uncharacterized protein</fullName>
    </submittedName>
</protein>
<proteinExistence type="predicted"/>
<dbReference type="Proteomes" id="UP000036325">
    <property type="component" value="Unassembled WGS sequence"/>
</dbReference>
<name>A0A0J6LG56_9PSED</name>